<gene>
    <name evidence="17" type="primary">LOC115482400</name>
</gene>
<evidence type="ECO:0000256" key="12">
    <source>
        <dbReference type="ARBA" id="ARBA00040705"/>
    </source>
</evidence>
<evidence type="ECO:0000256" key="6">
    <source>
        <dbReference type="ARBA" id="ARBA00023040"/>
    </source>
</evidence>
<keyword evidence="4 14" id="KW-0732">Signal</keyword>
<accession>A0A6P7ZL81</accession>
<evidence type="ECO:0000259" key="15">
    <source>
        <dbReference type="PROSITE" id="PS50259"/>
    </source>
</evidence>
<feature type="transmembrane region" description="Helical" evidence="13">
    <location>
        <begin position="683"/>
        <end position="702"/>
    </location>
</feature>
<dbReference type="AlphaFoldDB" id="A0A6P7ZL81"/>
<comment type="subcellular location">
    <subcellularLocation>
        <location evidence="1">Cell membrane</location>
        <topology evidence="1">Multi-pass membrane protein</topology>
    </subcellularLocation>
</comment>
<dbReference type="InterPro" id="IPR000337">
    <property type="entry name" value="GPCR_3"/>
</dbReference>
<dbReference type="Proteomes" id="UP000515156">
    <property type="component" value="Chromosome 13"/>
</dbReference>
<dbReference type="FunFam" id="3.40.50.2300:FF:000016">
    <property type="entry name" value="Taste 1 receptor member 2"/>
    <property type="match status" value="1"/>
</dbReference>
<dbReference type="InterPro" id="IPR011500">
    <property type="entry name" value="GPCR_3_9-Cys_dom"/>
</dbReference>
<feature type="transmembrane region" description="Helical" evidence="13">
    <location>
        <begin position="574"/>
        <end position="597"/>
    </location>
</feature>
<dbReference type="Pfam" id="PF07562">
    <property type="entry name" value="NCD3G"/>
    <property type="match status" value="1"/>
</dbReference>
<name>A0A6P7ZL81_9AMPH</name>
<feature type="transmembrane region" description="Helical" evidence="13">
    <location>
        <begin position="641"/>
        <end position="662"/>
    </location>
</feature>
<keyword evidence="2" id="KW-1003">Cell membrane</keyword>
<dbReference type="FunFam" id="2.10.50.30:FF:000004">
    <property type="entry name" value="Taste receptor type 1 member 3-like protein"/>
    <property type="match status" value="1"/>
</dbReference>
<evidence type="ECO:0000256" key="1">
    <source>
        <dbReference type="ARBA" id="ARBA00004651"/>
    </source>
</evidence>
<dbReference type="InterPro" id="IPR028082">
    <property type="entry name" value="Peripla_BP_I"/>
</dbReference>
<keyword evidence="3 13" id="KW-0812">Transmembrane</keyword>
<evidence type="ECO:0000256" key="14">
    <source>
        <dbReference type="SAM" id="SignalP"/>
    </source>
</evidence>
<evidence type="ECO:0000256" key="4">
    <source>
        <dbReference type="ARBA" id="ARBA00022729"/>
    </source>
</evidence>
<feature type="transmembrane region" description="Helical" evidence="13">
    <location>
        <begin position="766"/>
        <end position="788"/>
    </location>
</feature>
<evidence type="ECO:0000256" key="11">
    <source>
        <dbReference type="ARBA" id="ARBA00038492"/>
    </source>
</evidence>
<evidence type="ECO:0000256" key="13">
    <source>
        <dbReference type="SAM" id="Phobius"/>
    </source>
</evidence>
<dbReference type="GO" id="GO:0050917">
    <property type="term" value="P:sensory perception of umami taste"/>
    <property type="evidence" value="ECO:0007669"/>
    <property type="project" value="TreeGrafter"/>
</dbReference>
<dbReference type="GO" id="GO:0050916">
    <property type="term" value="P:sensory perception of sweet taste"/>
    <property type="evidence" value="ECO:0007669"/>
    <property type="project" value="TreeGrafter"/>
</dbReference>
<keyword evidence="10" id="KW-0807">Transducer</keyword>
<dbReference type="Pfam" id="PF01094">
    <property type="entry name" value="ANF_receptor"/>
    <property type="match status" value="1"/>
</dbReference>
<feature type="transmembrane region" description="Helical" evidence="13">
    <location>
        <begin position="730"/>
        <end position="754"/>
    </location>
</feature>
<feature type="transmembrane region" description="Helical" evidence="13">
    <location>
        <begin position="794"/>
        <end position="814"/>
    </location>
</feature>
<keyword evidence="8" id="KW-0675">Receptor</keyword>
<feature type="transmembrane region" description="Helical" evidence="13">
    <location>
        <begin position="609"/>
        <end position="629"/>
    </location>
</feature>
<evidence type="ECO:0000256" key="5">
    <source>
        <dbReference type="ARBA" id="ARBA00022989"/>
    </source>
</evidence>
<sequence>MSPFTILSIVMVAILQMSAAGLENANINDEVFILPGEYMLGGLFAIHNQANILSTRSRPDLITCKRFNPYGLSCALAMKFAVNEINSASSLLPGVQLGYEIYDTCMDPVVILNSVMRFLRQGNDSDIHVLCNYTEYQTHVMAVIGPSTIEMISTIGKLLSFFHIPQSWFQISHSASSEKLSDRTIFPSLLRMMPSDRGQVQGMIQLMKEFQWNWIAAVGGSDEYGKQGLQQLSRQAAQNGICIAHMSHIPEDSSSRAIQQIIDRIRNAKVNITVLFASHYQASTFLTYVLSAELEMVWIASAGWSLAGGIQQIPGIENIGTVIGFSVKINTIPGFETYVKKMLSLLKEVRQYSLESNANKARKEDWILSEMQEFHTSCASCRDNISMMWDPLMNQLAFNVYIAVYCVAHALHHVLHCSNTKCEKGFNLYPWQLLKEVKKVNFTHNNASFFFDENGNPNAGYEILTWTTGKKGAPVTVIGEYKDKLVITKSLIKWHGKGKEPQSTCSKECLTGQVKIIKGFHFCCFDCDTCPEGTMANITDCIQCPSGQWSEPGSMTCRPPIFSFLYWDQNTVRILLAIMAVLVLLICLICWLFISHWHTPVVQASGGHLNFLMLVSLAALSCSICFFIGEPTDLLCQLQQPSVAITVATCLATFLVKSLRILMAIDLKSLSQTRLHWLLNKGVGLSIICLVLLQVLLSVLYVKTIKMFSEQANMPIKSLNIFLRCTIDPLLALGFMFGYNGFLVLCSFICTLLSEKPSRQYNMARDITFAMLTFIFSWIICIPTHAGAAQEHKSLVQMSVILFSCFGILVATYFPKCYILMFKQELNTSEYFKAYITKNPSKNELQ</sequence>
<proteinExistence type="inferred from homology"/>
<protein>
    <recommendedName>
        <fullName evidence="12">Taste receptor type 1 member 3</fullName>
    </recommendedName>
</protein>
<dbReference type="InterPro" id="IPR038550">
    <property type="entry name" value="GPCR_3_9-Cys_sf"/>
</dbReference>
<dbReference type="InterPro" id="IPR017978">
    <property type="entry name" value="GPCR_3_C"/>
</dbReference>
<dbReference type="FunCoup" id="A0A6P7ZL81">
    <property type="interactions" value="137"/>
</dbReference>
<dbReference type="PANTHER" id="PTHR24061">
    <property type="entry name" value="CALCIUM-SENSING RECEPTOR-RELATED"/>
    <property type="match status" value="1"/>
</dbReference>
<evidence type="ECO:0000256" key="9">
    <source>
        <dbReference type="ARBA" id="ARBA00023180"/>
    </source>
</evidence>
<dbReference type="Pfam" id="PF00003">
    <property type="entry name" value="7tm_3"/>
    <property type="match status" value="1"/>
</dbReference>
<dbReference type="PRINTS" id="PR00248">
    <property type="entry name" value="GPCRMGR"/>
</dbReference>
<keyword evidence="7 13" id="KW-0472">Membrane</keyword>
<dbReference type="InterPro" id="IPR001828">
    <property type="entry name" value="ANF_lig-bd_rcpt"/>
</dbReference>
<dbReference type="RefSeq" id="XP_030078008.1">
    <property type="nucleotide sequence ID" value="XM_030222148.1"/>
</dbReference>
<dbReference type="SUPFAM" id="SSF53822">
    <property type="entry name" value="Periplasmic binding protein-like I"/>
    <property type="match status" value="1"/>
</dbReference>
<dbReference type="InParanoid" id="A0A6P7ZL81"/>
<dbReference type="PRINTS" id="PR00592">
    <property type="entry name" value="CASENSINGR"/>
</dbReference>
<evidence type="ECO:0000313" key="17">
    <source>
        <dbReference type="RefSeq" id="XP_030078008.1"/>
    </source>
</evidence>
<keyword evidence="16" id="KW-1185">Reference proteome</keyword>
<keyword evidence="5 13" id="KW-1133">Transmembrane helix</keyword>
<evidence type="ECO:0000313" key="16">
    <source>
        <dbReference type="Proteomes" id="UP000515156"/>
    </source>
</evidence>
<dbReference type="KEGG" id="muo:115482400"/>
<evidence type="ECO:0000256" key="8">
    <source>
        <dbReference type="ARBA" id="ARBA00023170"/>
    </source>
</evidence>
<dbReference type="GO" id="GO:0005886">
    <property type="term" value="C:plasma membrane"/>
    <property type="evidence" value="ECO:0007669"/>
    <property type="project" value="UniProtKB-SubCell"/>
</dbReference>
<evidence type="ECO:0000256" key="7">
    <source>
        <dbReference type="ARBA" id="ARBA00023136"/>
    </source>
</evidence>
<dbReference type="GO" id="GO:0004930">
    <property type="term" value="F:G protein-coupled receptor activity"/>
    <property type="evidence" value="ECO:0007669"/>
    <property type="project" value="UniProtKB-KW"/>
</dbReference>
<dbReference type="OrthoDB" id="5984008at2759"/>
<dbReference type="GeneID" id="115482400"/>
<dbReference type="Gene3D" id="2.10.50.30">
    <property type="entry name" value="GPCR, family 3, nine cysteines domain"/>
    <property type="match status" value="1"/>
</dbReference>
<evidence type="ECO:0000256" key="10">
    <source>
        <dbReference type="ARBA" id="ARBA00023224"/>
    </source>
</evidence>
<evidence type="ECO:0000256" key="3">
    <source>
        <dbReference type="ARBA" id="ARBA00022692"/>
    </source>
</evidence>
<dbReference type="InterPro" id="IPR000068">
    <property type="entry name" value="GPCR_3_Ca_sens_rcpt-rel"/>
</dbReference>
<keyword evidence="6" id="KW-0297">G-protein coupled receptor</keyword>
<feature type="signal peptide" evidence="14">
    <location>
        <begin position="1"/>
        <end position="21"/>
    </location>
</feature>
<reference evidence="17" key="1">
    <citation type="submission" date="2025-08" db="UniProtKB">
        <authorList>
            <consortium name="RefSeq"/>
        </authorList>
    </citation>
    <scope>IDENTIFICATION</scope>
</reference>
<feature type="chain" id="PRO_5028087138" description="Taste receptor type 1 member 3" evidence="14">
    <location>
        <begin position="22"/>
        <end position="846"/>
    </location>
</feature>
<evidence type="ECO:0000256" key="2">
    <source>
        <dbReference type="ARBA" id="ARBA00022475"/>
    </source>
</evidence>
<dbReference type="PROSITE" id="PS50259">
    <property type="entry name" value="G_PROTEIN_RECEP_F3_4"/>
    <property type="match status" value="1"/>
</dbReference>
<comment type="similarity">
    <text evidence="11">Belongs to the G-protein coupled receptor 3 family. TAS1R subfamily.</text>
</comment>
<feature type="domain" description="G-protein coupled receptors family 3 profile" evidence="15">
    <location>
        <begin position="571"/>
        <end position="836"/>
    </location>
</feature>
<organism evidence="16 17">
    <name type="scientific">Microcaecilia unicolor</name>
    <dbReference type="NCBI Taxonomy" id="1415580"/>
    <lineage>
        <taxon>Eukaryota</taxon>
        <taxon>Metazoa</taxon>
        <taxon>Chordata</taxon>
        <taxon>Craniata</taxon>
        <taxon>Vertebrata</taxon>
        <taxon>Euteleostomi</taxon>
        <taxon>Amphibia</taxon>
        <taxon>Gymnophiona</taxon>
        <taxon>Siphonopidae</taxon>
        <taxon>Microcaecilia</taxon>
    </lineage>
</organism>
<dbReference type="Gene3D" id="3.40.50.2300">
    <property type="match status" value="2"/>
</dbReference>
<keyword evidence="9" id="KW-0325">Glycoprotein</keyword>
<dbReference type="PANTHER" id="PTHR24061:SF435">
    <property type="entry name" value="TASTE RECEPTOR TYPE 1 MEMBER 3"/>
    <property type="match status" value="1"/>
</dbReference>